<dbReference type="InterPro" id="IPR016174">
    <property type="entry name" value="Di-haem_cyt_TM"/>
</dbReference>
<dbReference type="GO" id="GO:0009055">
    <property type="term" value="F:electron transfer activity"/>
    <property type="evidence" value="ECO:0007669"/>
    <property type="project" value="InterPro"/>
</dbReference>
<name>A0A4Q0SDM5_9BRAD</name>
<sequence>MSAIHDAIVAGGDKPPATVKVWDPFVRVFHWSLAGLFLLAYATGDEIEKVHIVAGYTIAGLLALRIVWGFVGPRHVRFSDFVRAPRAVLAYMRDVALLRAPRYLGHNPAGGAMIVALIVMLIGTCITGYMMTTGSFWGAKWVEEVHEAFANLTIGLVVVHVLGVLVASFEHRENLVKAMITGRKRPS</sequence>
<gene>
    <name evidence="8" type="ORF">XH99_08345</name>
</gene>
<dbReference type="Gene3D" id="1.20.950.20">
    <property type="entry name" value="Transmembrane di-heme cytochromes, Chain C"/>
    <property type="match status" value="1"/>
</dbReference>
<keyword evidence="5 6" id="KW-0472">Membrane</keyword>
<keyword evidence="9" id="KW-1185">Reference proteome</keyword>
<dbReference type="EMBL" id="LBJQ01000012">
    <property type="protein sequence ID" value="RXH35720.1"/>
    <property type="molecule type" value="Genomic_DNA"/>
</dbReference>
<feature type="transmembrane region" description="Helical" evidence="6">
    <location>
        <begin position="50"/>
        <end position="71"/>
    </location>
</feature>
<feature type="domain" description="Cytochrome b561 bacterial/Ni-hydrogenase" evidence="7">
    <location>
        <begin position="21"/>
        <end position="182"/>
    </location>
</feature>
<evidence type="ECO:0000256" key="2">
    <source>
        <dbReference type="ARBA" id="ARBA00022475"/>
    </source>
</evidence>
<evidence type="ECO:0000259" key="7">
    <source>
        <dbReference type="Pfam" id="PF01292"/>
    </source>
</evidence>
<dbReference type="GO" id="GO:0022904">
    <property type="term" value="P:respiratory electron transport chain"/>
    <property type="evidence" value="ECO:0007669"/>
    <property type="project" value="InterPro"/>
</dbReference>
<evidence type="ECO:0000256" key="4">
    <source>
        <dbReference type="ARBA" id="ARBA00022989"/>
    </source>
</evidence>
<dbReference type="PANTHER" id="PTHR30485:SF2">
    <property type="entry name" value="BLL0597 PROTEIN"/>
    <property type="match status" value="1"/>
</dbReference>
<dbReference type="GO" id="GO:0005886">
    <property type="term" value="C:plasma membrane"/>
    <property type="evidence" value="ECO:0007669"/>
    <property type="project" value="UniProtKB-SubCell"/>
</dbReference>
<comment type="subcellular location">
    <subcellularLocation>
        <location evidence="1">Cell membrane</location>
        <topology evidence="1">Multi-pass membrane protein</topology>
    </subcellularLocation>
</comment>
<evidence type="ECO:0000313" key="9">
    <source>
        <dbReference type="Proteomes" id="UP000289546"/>
    </source>
</evidence>
<evidence type="ECO:0000313" key="8">
    <source>
        <dbReference type="EMBL" id="RXH35720.1"/>
    </source>
</evidence>
<dbReference type="RefSeq" id="WP_128917526.1">
    <property type="nucleotide sequence ID" value="NZ_LBJC01000005.1"/>
</dbReference>
<keyword evidence="3 6" id="KW-0812">Transmembrane</keyword>
<feature type="transmembrane region" description="Helical" evidence="6">
    <location>
        <begin position="149"/>
        <end position="169"/>
    </location>
</feature>
<evidence type="ECO:0000256" key="3">
    <source>
        <dbReference type="ARBA" id="ARBA00022692"/>
    </source>
</evidence>
<comment type="caution">
    <text evidence="8">The sequence shown here is derived from an EMBL/GenBank/DDBJ whole genome shotgun (WGS) entry which is preliminary data.</text>
</comment>
<evidence type="ECO:0000256" key="6">
    <source>
        <dbReference type="SAM" id="Phobius"/>
    </source>
</evidence>
<dbReference type="GO" id="GO:0020037">
    <property type="term" value="F:heme binding"/>
    <property type="evidence" value="ECO:0007669"/>
    <property type="project" value="TreeGrafter"/>
</dbReference>
<evidence type="ECO:0000256" key="5">
    <source>
        <dbReference type="ARBA" id="ARBA00023136"/>
    </source>
</evidence>
<proteinExistence type="predicted"/>
<dbReference type="InterPro" id="IPR051542">
    <property type="entry name" value="Hydrogenase_cytochrome"/>
</dbReference>
<reference evidence="8 9" key="1">
    <citation type="submission" date="2015-04" db="EMBL/GenBank/DDBJ databases">
        <title>Comparative genomics of rhizobia nodulating Arachis hypogaea in China.</title>
        <authorList>
            <person name="Li Y."/>
        </authorList>
    </citation>
    <scope>NUCLEOTIDE SEQUENCE [LARGE SCALE GENOMIC DNA]</scope>
    <source>
        <strain evidence="8 9">CCBAU 51757</strain>
    </source>
</reference>
<keyword evidence="2" id="KW-1003">Cell membrane</keyword>
<accession>A0A4Q0SDM5</accession>
<keyword evidence="4 6" id="KW-1133">Transmembrane helix</keyword>
<dbReference type="Pfam" id="PF01292">
    <property type="entry name" value="Ni_hydr_CYTB"/>
    <property type="match status" value="1"/>
</dbReference>
<dbReference type="AlphaFoldDB" id="A0A4Q0SDM5"/>
<evidence type="ECO:0000256" key="1">
    <source>
        <dbReference type="ARBA" id="ARBA00004651"/>
    </source>
</evidence>
<dbReference type="Proteomes" id="UP000289546">
    <property type="component" value="Unassembled WGS sequence"/>
</dbReference>
<dbReference type="InterPro" id="IPR011577">
    <property type="entry name" value="Cyt_b561_bac/Ni-Hgenase"/>
</dbReference>
<dbReference type="PANTHER" id="PTHR30485">
    <property type="entry name" value="NI/FE-HYDROGENASE 1 B-TYPE CYTOCHROME SUBUNIT"/>
    <property type="match status" value="1"/>
</dbReference>
<dbReference type="SUPFAM" id="SSF81342">
    <property type="entry name" value="Transmembrane di-heme cytochromes"/>
    <property type="match status" value="1"/>
</dbReference>
<organism evidence="8 9">
    <name type="scientific">Bradyrhizobium nanningense</name>
    <dbReference type="NCBI Taxonomy" id="1325118"/>
    <lineage>
        <taxon>Bacteria</taxon>
        <taxon>Pseudomonadati</taxon>
        <taxon>Pseudomonadota</taxon>
        <taxon>Alphaproteobacteria</taxon>
        <taxon>Hyphomicrobiales</taxon>
        <taxon>Nitrobacteraceae</taxon>
        <taxon>Bradyrhizobium</taxon>
    </lineage>
</organism>
<feature type="transmembrane region" description="Helical" evidence="6">
    <location>
        <begin position="109"/>
        <end position="129"/>
    </location>
</feature>
<protein>
    <submittedName>
        <fullName evidence="8">Cytochrome B561</fullName>
    </submittedName>
</protein>
<dbReference type="OrthoDB" id="196472at2"/>